<dbReference type="PROSITE" id="PS50109">
    <property type="entry name" value="HIS_KIN"/>
    <property type="match status" value="1"/>
</dbReference>
<keyword evidence="4 9" id="KW-0597">Phosphoprotein</keyword>
<keyword evidence="10" id="KW-0175">Coiled coil</keyword>
<feature type="coiled-coil region" evidence="10">
    <location>
        <begin position="374"/>
        <end position="411"/>
    </location>
</feature>
<dbReference type="PRINTS" id="PR00344">
    <property type="entry name" value="BCTRLSENSOR"/>
</dbReference>
<evidence type="ECO:0000256" key="7">
    <source>
        <dbReference type="ARBA" id="ARBA00023012"/>
    </source>
</evidence>
<dbReference type="InterPro" id="IPR001789">
    <property type="entry name" value="Sig_transdc_resp-reg_receiver"/>
</dbReference>
<evidence type="ECO:0000256" key="2">
    <source>
        <dbReference type="ARBA" id="ARBA00012438"/>
    </source>
</evidence>
<comment type="catalytic activity">
    <reaction evidence="1">
        <text>ATP + protein L-histidine = ADP + protein N-phospho-L-histidine.</text>
        <dbReference type="EC" id="2.7.13.3"/>
    </reaction>
</comment>
<feature type="modified residue" description="4-aspartylphosphate" evidence="9">
    <location>
        <position position="716"/>
    </location>
</feature>
<feature type="domain" description="Response regulatory" evidence="12">
    <location>
        <begin position="664"/>
        <end position="785"/>
    </location>
</feature>
<name>A0ABS8DI79_9FIRM</name>
<evidence type="ECO:0000256" key="1">
    <source>
        <dbReference type="ARBA" id="ARBA00000085"/>
    </source>
</evidence>
<dbReference type="EC" id="2.7.13.3" evidence="2"/>
<dbReference type="SUPFAM" id="SSF55874">
    <property type="entry name" value="ATPase domain of HSP90 chaperone/DNA topoisomerase II/histidine kinase"/>
    <property type="match status" value="1"/>
</dbReference>
<dbReference type="RefSeq" id="WP_066730953.1">
    <property type="nucleotide sequence ID" value="NZ_JAJCIQ010000004.1"/>
</dbReference>
<dbReference type="Pfam" id="PF02518">
    <property type="entry name" value="HATPase_c"/>
    <property type="match status" value="1"/>
</dbReference>
<dbReference type="CDD" id="cd00075">
    <property type="entry name" value="HATPase"/>
    <property type="match status" value="1"/>
</dbReference>
<evidence type="ECO:0000313" key="13">
    <source>
        <dbReference type="EMBL" id="MCB7388075.1"/>
    </source>
</evidence>
<organism evidence="13 14">
    <name type="scientific">Bariatricus massiliensis</name>
    <dbReference type="NCBI Taxonomy" id="1745713"/>
    <lineage>
        <taxon>Bacteria</taxon>
        <taxon>Bacillati</taxon>
        <taxon>Bacillota</taxon>
        <taxon>Clostridia</taxon>
        <taxon>Lachnospirales</taxon>
        <taxon>Lachnospiraceae</taxon>
        <taxon>Bariatricus</taxon>
    </lineage>
</organism>
<evidence type="ECO:0000313" key="14">
    <source>
        <dbReference type="Proteomes" id="UP001299546"/>
    </source>
</evidence>
<evidence type="ECO:0000256" key="3">
    <source>
        <dbReference type="ARBA" id="ARBA00018672"/>
    </source>
</evidence>
<proteinExistence type="predicted"/>
<dbReference type="SMART" id="SM00448">
    <property type="entry name" value="REC"/>
    <property type="match status" value="1"/>
</dbReference>
<dbReference type="CDD" id="cd17546">
    <property type="entry name" value="REC_hyHK_CKI1_RcsC-like"/>
    <property type="match status" value="1"/>
</dbReference>
<keyword evidence="7" id="KW-0902">Two-component regulatory system</keyword>
<dbReference type="InterPro" id="IPR004358">
    <property type="entry name" value="Sig_transdc_His_kin-like_C"/>
</dbReference>
<evidence type="ECO:0000256" key="5">
    <source>
        <dbReference type="ARBA" id="ARBA00022679"/>
    </source>
</evidence>
<comment type="function">
    <text evidence="8">May play the central regulatory role in sporulation. It may be an element of the effector pathway responsible for the activation of sporulation genes in response to nutritional stress. Spo0A may act in concert with spo0H (a sigma factor) to control the expression of some genes that are critical to the sporulation process.</text>
</comment>
<dbReference type="Pfam" id="PF00512">
    <property type="entry name" value="HisKA"/>
    <property type="match status" value="1"/>
</dbReference>
<evidence type="ECO:0000256" key="10">
    <source>
        <dbReference type="SAM" id="Coils"/>
    </source>
</evidence>
<dbReference type="EMBL" id="JAJCIS010000008">
    <property type="protein sequence ID" value="MCB7388075.1"/>
    <property type="molecule type" value="Genomic_DNA"/>
</dbReference>
<dbReference type="SUPFAM" id="SSF52172">
    <property type="entry name" value="CheY-like"/>
    <property type="match status" value="1"/>
</dbReference>
<evidence type="ECO:0000256" key="9">
    <source>
        <dbReference type="PROSITE-ProRule" id="PRU00169"/>
    </source>
</evidence>
<dbReference type="Gene3D" id="3.40.50.2300">
    <property type="match status" value="1"/>
</dbReference>
<dbReference type="Gene3D" id="1.10.287.130">
    <property type="match status" value="1"/>
</dbReference>
<evidence type="ECO:0000259" key="11">
    <source>
        <dbReference type="PROSITE" id="PS50109"/>
    </source>
</evidence>
<dbReference type="PROSITE" id="PS50110">
    <property type="entry name" value="RESPONSE_REGULATORY"/>
    <property type="match status" value="1"/>
</dbReference>
<feature type="domain" description="Histidine kinase" evidence="11">
    <location>
        <begin position="418"/>
        <end position="642"/>
    </location>
</feature>
<protein>
    <recommendedName>
        <fullName evidence="3">Stage 0 sporulation protein A homolog</fullName>
        <ecNumber evidence="2">2.7.13.3</ecNumber>
    </recommendedName>
</protein>
<dbReference type="CDD" id="cd00082">
    <property type="entry name" value="HisKA"/>
    <property type="match status" value="1"/>
</dbReference>
<dbReference type="InterPro" id="IPR003594">
    <property type="entry name" value="HATPase_dom"/>
</dbReference>
<keyword evidence="5" id="KW-0808">Transferase</keyword>
<dbReference type="InterPro" id="IPR036097">
    <property type="entry name" value="HisK_dim/P_sf"/>
</dbReference>
<dbReference type="InterPro" id="IPR005467">
    <property type="entry name" value="His_kinase_dom"/>
</dbReference>
<dbReference type="InterPro" id="IPR036890">
    <property type="entry name" value="HATPase_C_sf"/>
</dbReference>
<evidence type="ECO:0000256" key="6">
    <source>
        <dbReference type="ARBA" id="ARBA00022777"/>
    </source>
</evidence>
<gene>
    <name evidence="13" type="ORF">LIZ65_12335</name>
</gene>
<evidence type="ECO:0000259" key="12">
    <source>
        <dbReference type="PROSITE" id="PS50110"/>
    </source>
</evidence>
<dbReference type="InterPro" id="IPR003661">
    <property type="entry name" value="HisK_dim/P_dom"/>
</dbReference>
<dbReference type="InterPro" id="IPR011006">
    <property type="entry name" value="CheY-like_superfamily"/>
</dbReference>
<dbReference type="SMART" id="SM00387">
    <property type="entry name" value="HATPase_c"/>
    <property type="match status" value="1"/>
</dbReference>
<reference evidence="13 14" key="1">
    <citation type="submission" date="2021-10" db="EMBL/GenBank/DDBJ databases">
        <title>Collection of gut derived symbiotic bacterial strains cultured from healthy donors.</title>
        <authorList>
            <person name="Lin H."/>
            <person name="Littmann E."/>
            <person name="Kohout C."/>
            <person name="Pamer E.G."/>
        </authorList>
    </citation>
    <scope>NUCLEOTIDE SEQUENCE [LARGE SCALE GENOMIC DNA]</scope>
    <source>
        <strain evidence="13 14">DFI.1.165</strain>
    </source>
</reference>
<accession>A0ABS8DI79</accession>
<dbReference type="SUPFAM" id="SSF47384">
    <property type="entry name" value="Homodimeric domain of signal transducing histidine kinase"/>
    <property type="match status" value="1"/>
</dbReference>
<dbReference type="PANTHER" id="PTHR43047:SF72">
    <property type="entry name" value="OSMOSENSING HISTIDINE PROTEIN KINASE SLN1"/>
    <property type="match status" value="1"/>
</dbReference>
<keyword evidence="6" id="KW-0418">Kinase</keyword>
<dbReference type="Proteomes" id="UP001299546">
    <property type="component" value="Unassembled WGS sequence"/>
</dbReference>
<comment type="caution">
    <text evidence="13">The sequence shown here is derived from an EMBL/GenBank/DDBJ whole genome shotgun (WGS) entry which is preliminary data.</text>
</comment>
<evidence type="ECO:0000256" key="4">
    <source>
        <dbReference type="ARBA" id="ARBA00022553"/>
    </source>
</evidence>
<dbReference type="Pfam" id="PF00072">
    <property type="entry name" value="Response_reg"/>
    <property type="match status" value="1"/>
</dbReference>
<dbReference type="SMART" id="SM00388">
    <property type="entry name" value="HisKA"/>
    <property type="match status" value="1"/>
</dbReference>
<dbReference type="PANTHER" id="PTHR43047">
    <property type="entry name" value="TWO-COMPONENT HISTIDINE PROTEIN KINASE"/>
    <property type="match status" value="1"/>
</dbReference>
<evidence type="ECO:0000256" key="8">
    <source>
        <dbReference type="ARBA" id="ARBA00024867"/>
    </source>
</evidence>
<dbReference type="Gene3D" id="3.30.565.10">
    <property type="entry name" value="Histidine kinase-like ATPase, C-terminal domain"/>
    <property type="match status" value="1"/>
</dbReference>
<keyword evidence="14" id="KW-1185">Reference proteome</keyword>
<sequence>MENNNLAVMLDSLAEAGIYVIERDSHRLLYYNKRVKEVSPDVEIGRRCDDVWAGTCEDCPLLAIGEKESNHRIHYNDPFGEVVDIVANKMIWDGIPAYAIIVMPHKMNHEEQREPRRIEKMYLRSLVTVFGECIIVNLSEDFYVNCQKDEVWEAIPERGDFARMNQRYAAAAVHPEDLHIFNKYFTREAMLANFKMGRQHIIKKMRRLMGDGTYHMVEFTAARIKSYDEEEYWGVLVYRDVNEEFLQEQKRSMEIEQLATAARGAYEMLISANLTQNTYYMLEYDRFDTKKAPVEGCFDELIKIGASTIHPEQRSDFVRKFSREALLTAFEAGERQVSLEHRQLGDDGIYHWNSTQVVKVHNPYNEDVLEITLSKNIDEQRRQQEIELEKERKAKELLEEALRKAESANIAKSEFLSRMSHDIRTPMNAIMGMTTLAKLHSNDEEKLNDYLENIEVSSRHLLNLINEVLDVSKIESGKLELYEQEVDLERLAREVVLIVMPVAEKKQQNISIDIDEEMYRIVLADEARLKQVLVNILENASKYTGAGGEIHFSLNELKKEEKKFGTYQFVIADNGIGMSKDYLEHIFEPFSRAEDYRDSQISGTGLGMTIVHNIISMMDGDIQIESEYGKGSCFTITLCLQKKELSKSIVDESSLPDEEFEGIRVLLVEDNKLNQQIAEEMLTLLGADVEIAENGREAVLTVMEKPQYYYDIIFMDIQMPIMDGYAATEAIRNSGKPCIDELPIIAMTANAFADDVKRSKMAGMTSHMSKPVDMEKLKNVLRKCCSWRRQKRGKGGMVHET</sequence>